<protein>
    <submittedName>
        <fullName evidence="1">Uncharacterized protein</fullName>
    </submittedName>
</protein>
<gene>
    <name evidence="1" type="ORF">EV199_2187</name>
</gene>
<comment type="caution">
    <text evidence="1">The sequence shown here is derived from an EMBL/GenBank/DDBJ whole genome shotgun (WGS) entry which is preliminary data.</text>
</comment>
<proteinExistence type="predicted"/>
<dbReference type="RefSeq" id="WP_130540610.1">
    <property type="nucleotide sequence ID" value="NZ_CP042431.1"/>
</dbReference>
<sequence>MKTCFMYDYYKIVDVPQKGLQRQNHLVVFFAYKDVLLNKSNIQFQFRSYFFSNTLPDKLIIICLDFNKNDVLNLFQATSDIYEYIPKFQQNPSENNIVIISIGLSGIFHTALGAITEAEIKEIYNRGLTNIFVENNGLIISRSAHHFVFPSGKHSDRFLRPGNVLLHGAQITFIASALLTRFKQRDLHHIYCDTSSINSLAYAYINLRKELGDPSNTSIHVESFGSYSLFEKSAFKAPRNSIFLISSSTSGSILRRMTRENAHSIELNDIAVIYGLGVESTFIPQVICDLKKDPNSNPEGLASFKSYNRNNGEICKFCEDKSVPIPVEGDVFLLEKPAVSPYLIKKSDLPTHIRNLSGYYRPNINVPAIFRVFYKENSNQNRKYELFIDLEALIDSWTGDPSVKDAYRSMYTKFEKRVIQSFPSSLKYIVTLSDIASKKLAELIVDILSKNGATIDRSCIIADDKLVQSVKAGQKGVIAVVSASVVTGRNLLFLSRALRQFENDYQRMFFTFMNRTTKQDSFEFLESNLGLGENGPGTYKITNVERIHCTQESIATPWHIETEFMKVLYDFCDEDAGQRFGKTLMYCQVRSRVLNDSGSQKGLDNELFHPSFHDKPLRINNGFAFAPTKDFAVTASQSEVYFIIASILNDIRNKGELLQTEYVRHLIDPGNFVRYNDGIIQACILRAAKDDELKYHLSEELSLQMKSILGDMILHLDDEHSEAIVEFFYAIAIKKLRLIEKDLIDCLELLEEHPIYKKDESVLMGIVSFIQNRVLNKKNVQKEFEDLPKVRVEEDTTLE</sequence>
<accession>A0A4Q7N5I2</accession>
<dbReference type="EMBL" id="SGXA01000001">
    <property type="protein sequence ID" value="RZS76306.1"/>
    <property type="molecule type" value="Genomic_DNA"/>
</dbReference>
<keyword evidence="2" id="KW-1185">Reference proteome</keyword>
<name>A0A4Q7N5I2_9BACT</name>
<dbReference type="AlphaFoldDB" id="A0A4Q7N5I2"/>
<dbReference type="Proteomes" id="UP000293874">
    <property type="component" value="Unassembled WGS sequence"/>
</dbReference>
<evidence type="ECO:0000313" key="1">
    <source>
        <dbReference type="EMBL" id="RZS76306.1"/>
    </source>
</evidence>
<organism evidence="1 2">
    <name type="scientific">Pseudobacter ginsenosidimutans</name>
    <dbReference type="NCBI Taxonomy" id="661488"/>
    <lineage>
        <taxon>Bacteria</taxon>
        <taxon>Pseudomonadati</taxon>
        <taxon>Bacteroidota</taxon>
        <taxon>Chitinophagia</taxon>
        <taxon>Chitinophagales</taxon>
        <taxon>Chitinophagaceae</taxon>
        <taxon>Pseudobacter</taxon>
    </lineage>
</organism>
<evidence type="ECO:0000313" key="2">
    <source>
        <dbReference type="Proteomes" id="UP000293874"/>
    </source>
</evidence>
<reference evidence="1 2" key="1">
    <citation type="submission" date="2019-02" db="EMBL/GenBank/DDBJ databases">
        <title>Genomic Encyclopedia of Type Strains, Phase IV (KMG-IV): sequencing the most valuable type-strain genomes for metagenomic binning, comparative biology and taxonomic classification.</title>
        <authorList>
            <person name="Goeker M."/>
        </authorList>
    </citation>
    <scope>NUCLEOTIDE SEQUENCE [LARGE SCALE GENOMIC DNA]</scope>
    <source>
        <strain evidence="1 2">DSM 18116</strain>
    </source>
</reference>
<dbReference type="OrthoDB" id="791936at2"/>